<accession>A0A8D6UEJ8</accession>
<evidence type="ECO:0000313" key="2">
    <source>
        <dbReference type="Proteomes" id="UP000678481"/>
    </source>
</evidence>
<sequence length="69" mass="8010">MNENVLIELNKRSQKEVSEFEDRLSSHFSNDEVINYVRNNLIILLSSMTISDVPSKVMLDYILSNTPHK</sequence>
<organism evidence="1 2">
    <name type="scientific">Enterococcus phage Aramis</name>
    <dbReference type="NCBI Taxonomy" id="2795668"/>
    <lineage>
        <taxon>Viruses</taxon>
        <taxon>Duplodnaviria</taxon>
        <taxon>Heunggongvirae</taxon>
        <taxon>Uroviricota</taxon>
        <taxon>Caudoviricetes</taxon>
        <taxon>Aramisvirus</taxon>
        <taxon>Aramisvirus Aramis</taxon>
    </lineage>
</organism>
<reference evidence="1 2" key="1">
    <citation type="submission" date="2023-02" db="EMBL/GenBank/DDBJ databases">
        <authorList>
            <person name="Petit M.-A."/>
            <person name="Lossouarn J."/>
        </authorList>
    </citation>
    <scope>NUCLEOTIDE SEQUENCE [LARGE SCALE GENOMIC DNA]</scope>
</reference>
<dbReference type="EMBL" id="LR990833">
    <property type="protein sequence ID" value="CAD7757453.1"/>
    <property type="molecule type" value="Genomic_DNA"/>
</dbReference>
<proteinExistence type="predicted"/>
<protein>
    <submittedName>
        <fullName evidence="1">Uncharacterized protein</fullName>
    </submittedName>
</protein>
<dbReference type="Proteomes" id="UP000678481">
    <property type="component" value="Chromosome"/>
</dbReference>
<evidence type="ECO:0000313" key="1">
    <source>
        <dbReference type="EMBL" id="CAD7757453.1"/>
    </source>
</evidence>
<gene>
    <name evidence="1" type="ORF">ARAMI_36</name>
</gene>
<keyword evidence="2" id="KW-1185">Reference proteome</keyword>
<name>A0A8D6UEJ8_9CAUD</name>